<comment type="similarity">
    <text evidence="1">Belongs to the UPF0065 (bug) family.</text>
</comment>
<sequence length="328" mass="33297" precursor="true">MKLSSNSNRRALLAASIAAMLFGFAAAPAMAQAPLDLKIMAPAGPGGGWDSASRSLQQVLTATGAAKNVQVVNVPGAGGTVGLAQFANNAKGDGNQLMVMGITMVGAVLTNKAPVGLDAVTPIARMTGDPLVVVVPANSPHKTLKDLAAAVKADTSKVVWAGGSAGGADHILAGLIAKQAGGDAAKLNYVPFSGGGEALAEMLGGRVTAGVSGYNEFESQIKAGKLRALGVSTARRIEGVEVPTLKEQGIDVELVNWRGVVAGPAISAPQKAALVAAVNKALKSPEWAKISKARGWDDAYLDADAFAAFLKSDQQRVKEVLSSIGLVK</sequence>
<proteinExistence type="inferred from homology"/>
<dbReference type="Gene3D" id="3.40.190.10">
    <property type="entry name" value="Periplasmic binding protein-like II"/>
    <property type="match status" value="1"/>
</dbReference>
<evidence type="ECO:0000256" key="2">
    <source>
        <dbReference type="SAM" id="SignalP"/>
    </source>
</evidence>
<dbReference type="HOGENOM" id="CLU_045683_1_0_4"/>
<dbReference type="PIRSF" id="PIRSF017082">
    <property type="entry name" value="YflP"/>
    <property type="match status" value="1"/>
</dbReference>
<evidence type="ECO:0000256" key="1">
    <source>
        <dbReference type="ARBA" id="ARBA00006987"/>
    </source>
</evidence>
<dbReference type="InterPro" id="IPR006311">
    <property type="entry name" value="TAT_signal"/>
</dbReference>
<dbReference type="Gene3D" id="3.40.190.150">
    <property type="entry name" value="Bordetella uptake gene, domain 1"/>
    <property type="match status" value="1"/>
</dbReference>
<feature type="chain" id="PRO_5002950194" description="C4-dicarboxylate ABC transporter substrate-binding protein" evidence="2">
    <location>
        <begin position="32"/>
        <end position="328"/>
    </location>
</feature>
<dbReference type="SUPFAM" id="SSF53850">
    <property type="entry name" value="Periplasmic binding protein-like II"/>
    <property type="match status" value="1"/>
</dbReference>
<dbReference type="InterPro" id="IPR005064">
    <property type="entry name" value="BUG"/>
</dbReference>
<dbReference type="KEGG" id="vap:Vapar_6185"/>
<dbReference type="STRING" id="543728.Vapar_6185"/>
<reference evidence="3" key="1">
    <citation type="submission" date="2009-06" db="EMBL/GenBank/DDBJ databases">
        <title>Complete sequence of chromosome 2 of Variovorax paradoxus S110.</title>
        <authorList>
            <consortium name="US DOE Joint Genome Institute"/>
            <person name="Lucas S."/>
            <person name="Copeland A."/>
            <person name="Lapidus A."/>
            <person name="Glavina del Rio T."/>
            <person name="Tice H."/>
            <person name="Bruce D."/>
            <person name="Goodwin L."/>
            <person name="Pitluck S."/>
            <person name="Chertkov O."/>
            <person name="Brettin T."/>
            <person name="Detter J.C."/>
            <person name="Han C."/>
            <person name="Larimer F."/>
            <person name="Land M."/>
            <person name="Hauser L."/>
            <person name="Kyrpides N."/>
            <person name="Ovchinnikova G."/>
            <person name="Orwin P."/>
            <person name="Leadbetter J.R."/>
            <person name="Spain J.C."/>
            <person name="Han J.I."/>
        </authorList>
    </citation>
    <scope>NUCLEOTIDE SEQUENCE</scope>
    <source>
        <strain evidence="3">S110</strain>
    </source>
</reference>
<keyword evidence="2" id="KW-0732">Signal</keyword>
<dbReference type="Pfam" id="PF03401">
    <property type="entry name" value="TctC"/>
    <property type="match status" value="1"/>
</dbReference>
<feature type="signal peptide" evidence="2">
    <location>
        <begin position="1"/>
        <end position="31"/>
    </location>
</feature>
<dbReference type="PANTHER" id="PTHR42928">
    <property type="entry name" value="TRICARBOXYLATE-BINDING PROTEIN"/>
    <property type="match status" value="1"/>
</dbReference>
<name>C5D1H8_VARPS</name>
<dbReference type="eggNOG" id="COG3181">
    <property type="taxonomic scope" value="Bacteria"/>
</dbReference>
<dbReference type="PROSITE" id="PS51318">
    <property type="entry name" value="TAT"/>
    <property type="match status" value="1"/>
</dbReference>
<evidence type="ECO:0008006" key="4">
    <source>
        <dbReference type="Google" id="ProtNLM"/>
    </source>
</evidence>
<gene>
    <name evidence="3" type="ordered locus">Vapar_6185</name>
</gene>
<accession>C5D1H8</accession>
<evidence type="ECO:0000313" key="3">
    <source>
        <dbReference type="EMBL" id="ACS22748.1"/>
    </source>
</evidence>
<protein>
    <recommendedName>
        <fullName evidence="4">C4-dicarboxylate ABC transporter substrate-binding protein</fullName>
    </recommendedName>
</protein>
<dbReference type="PANTHER" id="PTHR42928:SF3">
    <property type="entry name" value="UPF0065 PROTEIN YFLP"/>
    <property type="match status" value="1"/>
</dbReference>
<dbReference type="OrthoDB" id="9780943at2"/>
<organism evidence="3">
    <name type="scientific">Variovorax paradoxus (strain S110)</name>
    <dbReference type="NCBI Taxonomy" id="543728"/>
    <lineage>
        <taxon>Bacteria</taxon>
        <taxon>Pseudomonadati</taxon>
        <taxon>Pseudomonadota</taxon>
        <taxon>Betaproteobacteria</taxon>
        <taxon>Burkholderiales</taxon>
        <taxon>Comamonadaceae</taxon>
        <taxon>Variovorax</taxon>
    </lineage>
</organism>
<dbReference type="AlphaFoldDB" id="C5D1H8"/>
<dbReference type="EMBL" id="CP001636">
    <property type="protein sequence ID" value="ACS22748.1"/>
    <property type="molecule type" value="Genomic_DNA"/>
</dbReference>
<dbReference type="CDD" id="cd07012">
    <property type="entry name" value="PBP2_Bug_TTT"/>
    <property type="match status" value="1"/>
</dbReference>
<dbReference type="InterPro" id="IPR042100">
    <property type="entry name" value="Bug_dom1"/>
</dbReference>